<keyword evidence="3" id="KW-1185">Reference proteome</keyword>
<evidence type="ECO:0000313" key="2">
    <source>
        <dbReference type="EMBL" id="GJS95508.1"/>
    </source>
</evidence>
<dbReference type="Proteomes" id="UP001151760">
    <property type="component" value="Unassembled WGS sequence"/>
</dbReference>
<reference evidence="2" key="2">
    <citation type="submission" date="2022-01" db="EMBL/GenBank/DDBJ databases">
        <authorList>
            <person name="Yamashiro T."/>
            <person name="Shiraishi A."/>
            <person name="Satake H."/>
            <person name="Nakayama K."/>
        </authorList>
    </citation>
    <scope>NUCLEOTIDE SEQUENCE</scope>
</reference>
<feature type="compositionally biased region" description="Low complexity" evidence="1">
    <location>
        <begin position="10"/>
        <end position="49"/>
    </location>
</feature>
<comment type="caution">
    <text evidence="2">The sequence shown here is derived from an EMBL/GenBank/DDBJ whole genome shotgun (WGS) entry which is preliminary data.</text>
</comment>
<feature type="region of interest" description="Disordered" evidence="1">
    <location>
        <begin position="1"/>
        <end position="79"/>
    </location>
</feature>
<feature type="compositionally biased region" description="Basic and acidic residues" evidence="1">
    <location>
        <begin position="70"/>
        <end position="79"/>
    </location>
</feature>
<evidence type="ECO:0000313" key="3">
    <source>
        <dbReference type="Proteomes" id="UP001151760"/>
    </source>
</evidence>
<accession>A0ABQ5A355</accession>
<sequence>MIVQPQGEAPSTSPSRITSSPSLSSHHTPSSTPSTSQPPITPPSIHTTPGAKEAAPMPHDSPLPGGHTPGSDEGRLKHDELMEIVTKLSDRVVAVEEDLQQTKKVYSSALKKLILKVKKMEKQVKTNKVRRRARIVISEDEDAAEDSSKQGRKISEIDRDPTIFLIQDEGTSWFQEDAEIQEKNRADTEILLEE</sequence>
<protein>
    <submittedName>
        <fullName evidence="2">Uncharacterized protein</fullName>
    </submittedName>
</protein>
<organism evidence="2 3">
    <name type="scientific">Tanacetum coccineum</name>
    <dbReference type="NCBI Taxonomy" id="301880"/>
    <lineage>
        <taxon>Eukaryota</taxon>
        <taxon>Viridiplantae</taxon>
        <taxon>Streptophyta</taxon>
        <taxon>Embryophyta</taxon>
        <taxon>Tracheophyta</taxon>
        <taxon>Spermatophyta</taxon>
        <taxon>Magnoliopsida</taxon>
        <taxon>eudicotyledons</taxon>
        <taxon>Gunneridae</taxon>
        <taxon>Pentapetalae</taxon>
        <taxon>asterids</taxon>
        <taxon>campanulids</taxon>
        <taxon>Asterales</taxon>
        <taxon>Asteraceae</taxon>
        <taxon>Asteroideae</taxon>
        <taxon>Anthemideae</taxon>
        <taxon>Anthemidinae</taxon>
        <taxon>Tanacetum</taxon>
    </lineage>
</organism>
<proteinExistence type="predicted"/>
<gene>
    <name evidence="2" type="ORF">Tco_0802476</name>
</gene>
<evidence type="ECO:0000256" key="1">
    <source>
        <dbReference type="SAM" id="MobiDB-lite"/>
    </source>
</evidence>
<reference evidence="2" key="1">
    <citation type="journal article" date="2022" name="Int. J. Mol. Sci.">
        <title>Draft Genome of Tanacetum Coccineum: Genomic Comparison of Closely Related Tanacetum-Family Plants.</title>
        <authorList>
            <person name="Yamashiro T."/>
            <person name="Shiraishi A."/>
            <person name="Nakayama K."/>
            <person name="Satake H."/>
        </authorList>
    </citation>
    <scope>NUCLEOTIDE SEQUENCE</scope>
</reference>
<dbReference type="EMBL" id="BQNB010011814">
    <property type="protein sequence ID" value="GJS95508.1"/>
    <property type="molecule type" value="Genomic_DNA"/>
</dbReference>
<name>A0ABQ5A355_9ASTR</name>